<protein>
    <submittedName>
        <fullName evidence="2">Uncharacterized protein</fullName>
    </submittedName>
</protein>
<gene>
    <name evidence="2" type="ORF">BU24DRAFT_7702</name>
</gene>
<evidence type="ECO:0000313" key="3">
    <source>
        <dbReference type="Proteomes" id="UP000799778"/>
    </source>
</evidence>
<evidence type="ECO:0000256" key="1">
    <source>
        <dbReference type="SAM" id="MobiDB-lite"/>
    </source>
</evidence>
<dbReference type="GeneID" id="54292015"/>
<sequence length="123" mass="13541">MSRETYTPHASPHQATIPPETQKPNLRSAFLKFPRGMTDNVNTQSNCSHKASGEAQRGSRDADNATTSTPSPTIQWVGEARRGWEDAGKGSVSVISASFVRSVSKRKIRSYDLCFRGETDAKR</sequence>
<organism evidence="2 3">
    <name type="scientific">Aaosphaeria arxii CBS 175.79</name>
    <dbReference type="NCBI Taxonomy" id="1450172"/>
    <lineage>
        <taxon>Eukaryota</taxon>
        <taxon>Fungi</taxon>
        <taxon>Dikarya</taxon>
        <taxon>Ascomycota</taxon>
        <taxon>Pezizomycotina</taxon>
        <taxon>Dothideomycetes</taxon>
        <taxon>Pleosporomycetidae</taxon>
        <taxon>Pleosporales</taxon>
        <taxon>Pleosporales incertae sedis</taxon>
        <taxon>Aaosphaeria</taxon>
    </lineage>
</organism>
<name>A0A6A5Y5A5_9PLEO</name>
<proteinExistence type="predicted"/>
<dbReference type="RefSeq" id="XP_033389074.1">
    <property type="nucleotide sequence ID" value="XM_033534618.1"/>
</dbReference>
<accession>A0A6A5Y5A5</accession>
<dbReference type="AlphaFoldDB" id="A0A6A5Y5A5"/>
<feature type="compositionally biased region" description="Polar residues" evidence="1">
    <location>
        <begin position="64"/>
        <end position="74"/>
    </location>
</feature>
<keyword evidence="3" id="KW-1185">Reference proteome</keyword>
<evidence type="ECO:0000313" key="2">
    <source>
        <dbReference type="EMBL" id="KAF2020735.1"/>
    </source>
</evidence>
<reference evidence="2" key="1">
    <citation type="journal article" date="2020" name="Stud. Mycol.">
        <title>101 Dothideomycetes genomes: a test case for predicting lifestyles and emergence of pathogens.</title>
        <authorList>
            <person name="Haridas S."/>
            <person name="Albert R."/>
            <person name="Binder M."/>
            <person name="Bloem J."/>
            <person name="Labutti K."/>
            <person name="Salamov A."/>
            <person name="Andreopoulos B."/>
            <person name="Baker S."/>
            <person name="Barry K."/>
            <person name="Bills G."/>
            <person name="Bluhm B."/>
            <person name="Cannon C."/>
            <person name="Castanera R."/>
            <person name="Culley D."/>
            <person name="Daum C."/>
            <person name="Ezra D."/>
            <person name="Gonzalez J."/>
            <person name="Henrissat B."/>
            <person name="Kuo A."/>
            <person name="Liang C."/>
            <person name="Lipzen A."/>
            <person name="Lutzoni F."/>
            <person name="Magnuson J."/>
            <person name="Mondo S."/>
            <person name="Nolan M."/>
            <person name="Ohm R."/>
            <person name="Pangilinan J."/>
            <person name="Park H.-J."/>
            <person name="Ramirez L."/>
            <person name="Alfaro M."/>
            <person name="Sun H."/>
            <person name="Tritt A."/>
            <person name="Yoshinaga Y."/>
            <person name="Zwiers L.-H."/>
            <person name="Turgeon B."/>
            <person name="Goodwin S."/>
            <person name="Spatafora J."/>
            <person name="Crous P."/>
            <person name="Grigoriev I."/>
        </authorList>
    </citation>
    <scope>NUCLEOTIDE SEQUENCE</scope>
    <source>
        <strain evidence="2">CBS 175.79</strain>
    </source>
</reference>
<dbReference type="EMBL" id="ML978066">
    <property type="protein sequence ID" value="KAF2020735.1"/>
    <property type="molecule type" value="Genomic_DNA"/>
</dbReference>
<dbReference type="Proteomes" id="UP000799778">
    <property type="component" value="Unassembled WGS sequence"/>
</dbReference>
<feature type="region of interest" description="Disordered" evidence="1">
    <location>
        <begin position="1"/>
        <end position="77"/>
    </location>
</feature>
<feature type="compositionally biased region" description="Polar residues" evidence="1">
    <location>
        <begin position="39"/>
        <end position="49"/>
    </location>
</feature>